<comment type="caution">
    <text evidence="1">The sequence shown here is derived from an EMBL/GenBank/DDBJ whole genome shotgun (WGS) entry which is preliminary data.</text>
</comment>
<name>A0AA88DWS5_FICCA</name>
<gene>
    <name evidence="1" type="ORF">TIFTF001_031570</name>
</gene>
<sequence>MTGTLVEISGQKLSTKLLRLERAWSFSKGWVSLSMAKRPPAELTMVAAITASFTWIDGKLPRVLPIRKGDF</sequence>
<protein>
    <submittedName>
        <fullName evidence="1">Uncharacterized protein</fullName>
    </submittedName>
</protein>
<accession>A0AA88DWS5</accession>
<proteinExistence type="predicted"/>
<evidence type="ECO:0000313" key="1">
    <source>
        <dbReference type="EMBL" id="GMN62485.1"/>
    </source>
</evidence>
<dbReference type="Gramene" id="FCD_00024831-RA">
    <property type="protein sequence ID" value="FCD_00024831-RA:cds"/>
    <property type="gene ID" value="FCD_00024831"/>
</dbReference>
<keyword evidence="2" id="KW-1185">Reference proteome</keyword>
<dbReference type="EMBL" id="BTGU01000130">
    <property type="protein sequence ID" value="GMN62485.1"/>
    <property type="molecule type" value="Genomic_DNA"/>
</dbReference>
<organism evidence="1 2">
    <name type="scientific">Ficus carica</name>
    <name type="common">Common fig</name>
    <dbReference type="NCBI Taxonomy" id="3494"/>
    <lineage>
        <taxon>Eukaryota</taxon>
        <taxon>Viridiplantae</taxon>
        <taxon>Streptophyta</taxon>
        <taxon>Embryophyta</taxon>
        <taxon>Tracheophyta</taxon>
        <taxon>Spermatophyta</taxon>
        <taxon>Magnoliopsida</taxon>
        <taxon>eudicotyledons</taxon>
        <taxon>Gunneridae</taxon>
        <taxon>Pentapetalae</taxon>
        <taxon>rosids</taxon>
        <taxon>fabids</taxon>
        <taxon>Rosales</taxon>
        <taxon>Moraceae</taxon>
        <taxon>Ficeae</taxon>
        <taxon>Ficus</taxon>
    </lineage>
</organism>
<dbReference type="AlphaFoldDB" id="A0AA88DWS5"/>
<reference evidence="1" key="1">
    <citation type="submission" date="2023-07" db="EMBL/GenBank/DDBJ databases">
        <title>draft genome sequence of fig (Ficus carica).</title>
        <authorList>
            <person name="Takahashi T."/>
            <person name="Nishimura K."/>
        </authorList>
    </citation>
    <scope>NUCLEOTIDE SEQUENCE</scope>
</reference>
<dbReference type="Proteomes" id="UP001187192">
    <property type="component" value="Unassembled WGS sequence"/>
</dbReference>
<evidence type="ECO:0000313" key="2">
    <source>
        <dbReference type="Proteomes" id="UP001187192"/>
    </source>
</evidence>